<protein>
    <submittedName>
        <fullName evidence="5">AraC family transcriptional regulator</fullName>
    </submittedName>
</protein>
<dbReference type="CDD" id="cd03137">
    <property type="entry name" value="GATase1_AraC_1"/>
    <property type="match status" value="1"/>
</dbReference>
<keyword evidence="1" id="KW-0805">Transcription regulation</keyword>
<evidence type="ECO:0000313" key="5">
    <source>
        <dbReference type="EMBL" id="OAT52844.1"/>
    </source>
</evidence>
<dbReference type="PROSITE" id="PS00041">
    <property type="entry name" value="HTH_ARAC_FAMILY_1"/>
    <property type="match status" value="1"/>
</dbReference>
<reference evidence="5 6" key="1">
    <citation type="submission" date="2016-04" db="EMBL/GenBank/DDBJ databases">
        <title>ATOL: Assembling a taxonomically balanced genome-scale reconstruction of the evolutionary history of the Enterobacteriaceae.</title>
        <authorList>
            <person name="Plunkett G.III."/>
            <person name="Neeno-Eckwall E.C."/>
            <person name="Glasner J.D."/>
            <person name="Perna N.T."/>
        </authorList>
    </citation>
    <scope>NUCLEOTIDE SEQUENCE [LARGE SCALE GENOMIC DNA]</scope>
    <source>
        <strain evidence="5 6">ATCC 51603</strain>
    </source>
</reference>
<accession>A0A1B7JYP1</accession>
<dbReference type="InterPro" id="IPR009057">
    <property type="entry name" value="Homeodomain-like_sf"/>
</dbReference>
<evidence type="ECO:0000256" key="2">
    <source>
        <dbReference type="ARBA" id="ARBA00023125"/>
    </source>
</evidence>
<keyword evidence="6" id="KW-1185">Reference proteome</keyword>
<evidence type="ECO:0000256" key="1">
    <source>
        <dbReference type="ARBA" id="ARBA00023015"/>
    </source>
</evidence>
<dbReference type="Proteomes" id="UP000078386">
    <property type="component" value="Unassembled WGS sequence"/>
</dbReference>
<evidence type="ECO:0000256" key="3">
    <source>
        <dbReference type="ARBA" id="ARBA00023163"/>
    </source>
</evidence>
<dbReference type="PANTHER" id="PTHR43130:SF3">
    <property type="entry name" value="HTH-TYPE TRANSCRIPTIONAL REGULATOR RV1931C"/>
    <property type="match status" value="1"/>
</dbReference>
<dbReference type="Gene3D" id="3.40.50.880">
    <property type="match status" value="1"/>
</dbReference>
<dbReference type="GO" id="GO:0043565">
    <property type="term" value="F:sequence-specific DNA binding"/>
    <property type="evidence" value="ECO:0007669"/>
    <property type="project" value="InterPro"/>
</dbReference>
<dbReference type="RefSeq" id="WP_064545396.1">
    <property type="nucleotide sequence ID" value="NZ_LXEU01000047.1"/>
</dbReference>
<organism evidence="5 6">
    <name type="scientific">Kluyvera georgiana ATCC 51603</name>
    <dbReference type="NCBI Taxonomy" id="1354264"/>
    <lineage>
        <taxon>Bacteria</taxon>
        <taxon>Pseudomonadati</taxon>
        <taxon>Pseudomonadota</taxon>
        <taxon>Gammaproteobacteria</taxon>
        <taxon>Enterobacterales</taxon>
        <taxon>Enterobacteriaceae</taxon>
        <taxon>Kluyvera</taxon>
    </lineage>
</organism>
<comment type="caution">
    <text evidence="5">The sequence shown here is derived from an EMBL/GenBank/DDBJ whole genome shotgun (WGS) entry which is preliminary data.</text>
</comment>
<evidence type="ECO:0000259" key="4">
    <source>
        <dbReference type="PROSITE" id="PS01124"/>
    </source>
</evidence>
<dbReference type="SUPFAM" id="SSF52317">
    <property type="entry name" value="Class I glutamine amidotransferase-like"/>
    <property type="match status" value="1"/>
</dbReference>
<dbReference type="EMBL" id="LXEU01000047">
    <property type="protein sequence ID" value="OAT52844.1"/>
    <property type="molecule type" value="Genomic_DNA"/>
</dbReference>
<dbReference type="PATRIC" id="fig|1354264.4.peg.2397"/>
<dbReference type="PRINTS" id="PR00032">
    <property type="entry name" value="HTHARAC"/>
</dbReference>
<gene>
    <name evidence="5" type="ORF">M989_02308</name>
</gene>
<dbReference type="InterPro" id="IPR029062">
    <property type="entry name" value="Class_I_gatase-like"/>
</dbReference>
<feature type="domain" description="HTH araC/xylS-type" evidence="4">
    <location>
        <begin position="214"/>
        <end position="312"/>
    </location>
</feature>
<dbReference type="PROSITE" id="PS01124">
    <property type="entry name" value="HTH_ARAC_FAMILY_2"/>
    <property type="match status" value="1"/>
</dbReference>
<dbReference type="SMART" id="SM00342">
    <property type="entry name" value="HTH_ARAC"/>
    <property type="match status" value="1"/>
</dbReference>
<evidence type="ECO:0000313" key="6">
    <source>
        <dbReference type="Proteomes" id="UP000078386"/>
    </source>
</evidence>
<keyword evidence="3" id="KW-0804">Transcription</keyword>
<dbReference type="Pfam" id="PF12833">
    <property type="entry name" value="HTH_18"/>
    <property type="match status" value="1"/>
</dbReference>
<proteinExistence type="predicted"/>
<dbReference type="AlphaFoldDB" id="A0A1B7JYP1"/>
<dbReference type="Gene3D" id="1.10.10.60">
    <property type="entry name" value="Homeodomain-like"/>
    <property type="match status" value="1"/>
</dbReference>
<dbReference type="InterPro" id="IPR020449">
    <property type="entry name" value="Tscrpt_reg_AraC-type_HTH"/>
</dbReference>
<name>A0A1B7JYP1_9ENTR</name>
<dbReference type="InterPro" id="IPR018062">
    <property type="entry name" value="HTH_AraC-typ_CS"/>
</dbReference>
<keyword evidence="2" id="KW-0238">DNA-binding</keyword>
<sequence length="315" mass="35162">MTATSVAIVASEGFSTFHFSVPLILFGDSVSSEKRFTRYICAETPGMIWSREGTAVIADADFSTLAQCEIVIVPFWRNVDEKPSPALLDALVAARHNGATLVGLCLGTFALAYAGLLDQHRAVTHWEYENAFLRLFPHVQLDVNVLYTDDDGLITSAGTAAALDCCLYVIRQRFGTKVANQIARRMVTPPHREGGQAQYIEQTLSQRSYDKRITNLLDFLQQNLGTPLSIDTLAARAAMSRRSLTRHFQKAMGMSIGEWVTAERLRRSQWLLESSQLSIEQVAERAGFQSSITFRQTFREKMGVSPGEWRKTFQG</sequence>
<dbReference type="InterPro" id="IPR052158">
    <property type="entry name" value="INH-QAR"/>
</dbReference>
<dbReference type="PANTHER" id="PTHR43130">
    <property type="entry name" value="ARAC-FAMILY TRANSCRIPTIONAL REGULATOR"/>
    <property type="match status" value="1"/>
</dbReference>
<dbReference type="InterPro" id="IPR018060">
    <property type="entry name" value="HTH_AraC"/>
</dbReference>
<dbReference type="SUPFAM" id="SSF46689">
    <property type="entry name" value="Homeodomain-like"/>
    <property type="match status" value="2"/>
</dbReference>
<dbReference type="GO" id="GO:0003700">
    <property type="term" value="F:DNA-binding transcription factor activity"/>
    <property type="evidence" value="ECO:0007669"/>
    <property type="project" value="InterPro"/>
</dbReference>